<organism evidence="12 13">
    <name type="scientific">Steinernema hermaphroditum</name>
    <dbReference type="NCBI Taxonomy" id="289476"/>
    <lineage>
        <taxon>Eukaryota</taxon>
        <taxon>Metazoa</taxon>
        <taxon>Ecdysozoa</taxon>
        <taxon>Nematoda</taxon>
        <taxon>Chromadorea</taxon>
        <taxon>Rhabditida</taxon>
        <taxon>Tylenchina</taxon>
        <taxon>Panagrolaimomorpha</taxon>
        <taxon>Strongyloidoidea</taxon>
        <taxon>Steinernematidae</taxon>
        <taxon>Steinernema</taxon>
    </lineage>
</organism>
<dbReference type="Pfam" id="PF12842">
    <property type="entry name" value="DUF3819"/>
    <property type="match status" value="1"/>
</dbReference>
<dbReference type="PANTHER" id="PTHR13162:SF8">
    <property type="entry name" value="CCR4-NOT TRANSCRIPTION COMPLEX SUBUNIT 1"/>
    <property type="match status" value="1"/>
</dbReference>
<feature type="domain" description="CCR4-NOT transcription complex subunit 1" evidence="9">
    <location>
        <begin position="690"/>
        <end position="814"/>
    </location>
</feature>
<evidence type="ECO:0000256" key="2">
    <source>
        <dbReference type="ARBA" id="ARBA00022491"/>
    </source>
</evidence>
<feature type="compositionally biased region" description="Gly residues" evidence="7">
    <location>
        <begin position="1424"/>
        <end position="1441"/>
    </location>
</feature>
<dbReference type="InterPro" id="IPR032191">
    <property type="entry name" value="CNOT1_CAF1_bind"/>
</dbReference>
<evidence type="ECO:0000259" key="10">
    <source>
        <dbReference type="Pfam" id="PF16415"/>
    </source>
</evidence>
<dbReference type="InterPro" id="IPR032193">
    <property type="entry name" value="CNOT1_TTP_bind"/>
</dbReference>
<dbReference type="Pfam" id="PF16415">
    <property type="entry name" value="CNOT1_CAF1_bind"/>
    <property type="match status" value="1"/>
</dbReference>
<accession>A0AA39IBU7</accession>
<name>A0AA39IBU7_9BILA</name>
<dbReference type="PANTHER" id="PTHR13162">
    <property type="entry name" value="CCR4-NOT TRANSCRIPTION COMPLEX"/>
    <property type="match status" value="1"/>
</dbReference>
<dbReference type="Pfam" id="PF04054">
    <property type="entry name" value="Not1"/>
    <property type="match status" value="2"/>
</dbReference>
<proteinExistence type="inferred from homology"/>
<evidence type="ECO:0000256" key="4">
    <source>
        <dbReference type="ARBA" id="ARBA00023163"/>
    </source>
</evidence>
<keyword evidence="2" id="KW-0678">Repressor</keyword>
<gene>
    <name evidence="12" type="ORF">QR680_014618</name>
</gene>
<reference evidence="12" key="1">
    <citation type="submission" date="2023-06" db="EMBL/GenBank/DDBJ databases">
        <title>Genomic analysis of the entomopathogenic nematode Steinernema hermaphroditum.</title>
        <authorList>
            <person name="Schwarz E.M."/>
            <person name="Heppert J.K."/>
            <person name="Baniya A."/>
            <person name="Schwartz H.T."/>
            <person name="Tan C.-H."/>
            <person name="Antoshechkin I."/>
            <person name="Sternberg P.W."/>
            <person name="Goodrich-Blair H."/>
            <person name="Dillman A.R."/>
        </authorList>
    </citation>
    <scope>NUCLEOTIDE SEQUENCE</scope>
    <source>
        <strain evidence="12">PS9179</strain>
        <tissue evidence="12">Whole animal</tissue>
    </source>
</reference>
<protein>
    <recommendedName>
        <fullName evidence="14">CCR4-NOT transcription complex subunit 1</fullName>
    </recommendedName>
</protein>
<dbReference type="InterPro" id="IPR007196">
    <property type="entry name" value="CCR4-Not_Not1_C"/>
</dbReference>
<feature type="domain" description="CCR4-Not complex component Not1 C-terminal" evidence="8">
    <location>
        <begin position="1457"/>
        <end position="1607"/>
    </location>
</feature>
<keyword evidence="5" id="KW-0539">Nucleus</keyword>
<dbReference type="GO" id="GO:0060090">
    <property type="term" value="F:molecular adaptor activity"/>
    <property type="evidence" value="ECO:0007669"/>
    <property type="project" value="TreeGrafter"/>
</dbReference>
<feature type="domain" description="CCR4-NOT transcription complex subunit 1 TTP binding" evidence="11">
    <location>
        <begin position="120"/>
        <end position="290"/>
    </location>
</feature>
<dbReference type="Pfam" id="PF16417">
    <property type="entry name" value="CNOT1_TTP_bind"/>
    <property type="match status" value="1"/>
</dbReference>
<feature type="region of interest" description="Disordered" evidence="7">
    <location>
        <begin position="628"/>
        <end position="649"/>
    </location>
</feature>
<comment type="caution">
    <text evidence="12">The sequence shown here is derived from an EMBL/GenBank/DDBJ whole genome shotgun (WGS) entry which is preliminary data.</text>
</comment>
<comment type="subcellular location">
    <subcellularLocation>
        <location evidence="1">Nucleus</location>
    </subcellularLocation>
</comment>
<dbReference type="InterPro" id="IPR024557">
    <property type="entry name" value="CNOT1_dom_4"/>
</dbReference>
<feature type="domain" description="CCR4-Not complex component Not1 C-terminal" evidence="8">
    <location>
        <begin position="1215"/>
        <end position="1413"/>
    </location>
</feature>
<dbReference type="GO" id="GO:0000288">
    <property type="term" value="P:nuclear-transcribed mRNA catabolic process, deadenylation-dependent decay"/>
    <property type="evidence" value="ECO:0007669"/>
    <property type="project" value="TreeGrafter"/>
</dbReference>
<evidence type="ECO:0000256" key="3">
    <source>
        <dbReference type="ARBA" id="ARBA00023015"/>
    </source>
</evidence>
<evidence type="ECO:0000256" key="5">
    <source>
        <dbReference type="ARBA" id="ARBA00023242"/>
    </source>
</evidence>
<dbReference type="Gene3D" id="1.25.40.790">
    <property type="match status" value="1"/>
</dbReference>
<dbReference type="Gene3D" id="1.25.40.840">
    <property type="entry name" value="CCR4-NOT transcription complex subunit 1 TTP binding domain"/>
    <property type="match status" value="1"/>
</dbReference>
<dbReference type="InterPro" id="IPR040398">
    <property type="entry name" value="Not1"/>
</dbReference>
<comment type="similarity">
    <text evidence="6">Belongs to the CNOT1 family.</text>
</comment>
<dbReference type="GO" id="GO:0005634">
    <property type="term" value="C:nucleus"/>
    <property type="evidence" value="ECO:0007669"/>
    <property type="project" value="UniProtKB-SubCell"/>
</dbReference>
<feature type="region of interest" description="Disordered" evidence="7">
    <location>
        <begin position="1422"/>
        <end position="1441"/>
    </location>
</feature>
<feature type="compositionally biased region" description="Polar residues" evidence="7">
    <location>
        <begin position="73"/>
        <end position="87"/>
    </location>
</feature>
<dbReference type="GO" id="GO:0000932">
    <property type="term" value="C:P-body"/>
    <property type="evidence" value="ECO:0007669"/>
    <property type="project" value="TreeGrafter"/>
</dbReference>
<sequence>MANDDFGYGSTPPNPASVHQAFNGHISPSYHLHQNGHHNYVLNPHVHRATHSAPVQLPPAPHVINDGWGSPLDNGSRQRGSGASSPSIDYHRNGTPNGFDAPPPQMLNGNGAAAMDKENVAVSKEEFPDDIQDRANHFFSQVFSDKDRLPHDEALKELKRLKMSADRKDSNCLTCIIQNLFNEYQHFRNYPDKELSIVAEIYGGMIREHIIDTKDIHLASALKKIAEAFNFPDLKANAHYFKFGTLALNQIKNQLHTMSPFCEYLMRMAHYNQLSDQLKQYVVSGAQRSLPPQVIQQQMMKQHKTHDVPASMSLSAPNVDALMRIQESNGTAIKAPPISVVEQVSFFFNNLSMQELPQKVLEMKDLIDSYGEHFMQWLAQNLVMHRVLSQYNFIPLYASFVTHIADGHKKFESYVFRETFRTIKILLKNNKCAPIANSTLNDRQHLKSLGTWLGHLTIVRNKPVYMKDLDIKSLLLEASYKGEHELNYAVPFVAKLLYACSKSEIFHPTCAWVKPIFGVLAEIHSIPNMKNNLKFEIELLCKYLNIELRALSTESGLLKDTEMLQNLKPQLYEPPLNSYPPEVIVPNYDAYGSSASSSPIPQVMRPDHYSSRGGSPLPVPIAAIPPTLAPSNIPPLPPQSQPPPPPDANPMDALLSRLEIYPHLALFRHHPQLKESIRAAYRQFIGSDDFQKMVQLVCRRAIQPSIRPIEELIRKDFAFDPKAENMTRSASEMSRALSAASAQFEFKCHLISMMYKVFRDAVNGNQISQYMADEAANKLAEDNVEVITQMILNNIGDSTRKDVLTRLNPEIETRLSGTFRPDYSALPPNFPEQLRNNPLRTQKVYQNFIICRRNLNETRSYDPFSRNLNVILTNLEKVLKSSDPEDRALRELRTLNQYIGDVMNSPIDKQTMTQLVQHAVYYFLCGYEGERPPSQIHDTNEKPRWSQILREVFIGLCKCLMIELLHLEVINVVTNTIIHYKLHDCALNAEAIAFLLCSDLLSSASYDEYVIKQAQDTSQEQIYKYLQHLFCAIANNNVQTSVQKMLPASAALSDRIRQRYVLNTDPLRVKAEMIVNKWRDFEVNKPETGLLEFQTVINQCNIKTPKNVQDLIRSATRYVVDQAYEVFKSASSNGATPNNLLIKTFPRMIWQIVLTFPEPNDRLMLLRVALDATIQALSFDHKERNFDFYGYPYDFLLKTYFKLFTESNPSVLNVAEVMTLFAEVLELTSPLKYIRFAFGWFNVVGNGDVMSRYLQYPDAQQAPLMRHLYAKFLQCQLRFLLPFLRDINVKMPSMQKLLNGTNLVMYFISHEYPTVFYEHHHSFCDIIPPNCFHLRTCVLAAAPLEFKQFNADPYDIDSVANIELLKNDPVMSSFEEEIVFQEKTFLQHKAELDNYLDNRTPVNYLTQLRNILKGDLTDVTPTSTGGGGAGATGEAAGRGGVQGPGHSYLKGSINNEKRGKYNVPLLNTIVLYVGKEAIKFHRKQNHEIHFSTIGATSYMDVLQNLAVQFCNEGRYLLFNAMTNQLRYANSETNYFSMALLYIFRESTSEHVQEQIARALFERAVCRPPHPWGVVTTLAHLVNDEQYAFWSHDFANCASEISGLFQQIRYATGQRRRQQAALIETIHNAADAHN</sequence>
<feature type="region of interest" description="Disordered" evidence="7">
    <location>
        <begin position="1"/>
        <end position="37"/>
    </location>
</feature>
<keyword evidence="4" id="KW-0804">Transcription</keyword>
<keyword evidence="3" id="KW-0805">Transcription regulation</keyword>
<evidence type="ECO:0000256" key="1">
    <source>
        <dbReference type="ARBA" id="ARBA00004123"/>
    </source>
</evidence>
<evidence type="ECO:0000259" key="9">
    <source>
        <dbReference type="Pfam" id="PF12842"/>
    </source>
</evidence>
<feature type="domain" description="CCR4-NOT transcription complex subunit 1 CAF1-binding" evidence="10">
    <location>
        <begin position="333"/>
        <end position="561"/>
    </location>
</feature>
<evidence type="ECO:0000259" key="8">
    <source>
        <dbReference type="Pfam" id="PF04054"/>
    </source>
</evidence>
<dbReference type="GO" id="GO:0017148">
    <property type="term" value="P:negative regulation of translation"/>
    <property type="evidence" value="ECO:0007669"/>
    <property type="project" value="InterPro"/>
</dbReference>
<evidence type="ECO:0000313" key="13">
    <source>
        <dbReference type="Proteomes" id="UP001175271"/>
    </source>
</evidence>
<dbReference type="EMBL" id="JAUCMV010000002">
    <property type="protein sequence ID" value="KAK0420328.1"/>
    <property type="molecule type" value="Genomic_DNA"/>
</dbReference>
<feature type="compositionally biased region" description="Pro residues" evidence="7">
    <location>
        <begin position="632"/>
        <end position="648"/>
    </location>
</feature>
<dbReference type="Gene3D" id="1.25.40.180">
    <property type="match status" value="1"/>
</dbReference>
<dbReference type="GO" id="GO:0030015">
    <property type="term" value="C:CCR4-NOT core complex"/>
    <property type="evidence" value="ECO:0007669"/>
    <property type="project" value="InterPro"/>
</dbReference>
<dbReference type="Gene3D" id="1.25.40.800">
    <property type="match status" value="1"/>
</dbReference>
<dbReference type="InterPro" id="IPR038535">
    <property type="entry name" value="CNOT1_TTP_bind_sf"/>
</dbReference>
<evidence type="ECO:0000259" key="11">
    <source>
        <dbReference type="Pfam" id="PF16417"/>
    </source>
</evidence>
<evidence type="ECO:0000313" key="12">
    <source>
        <dbReference type="EMBL" id="KAK0420328.1"/>
    </source>
</evidence>
<dbReference type="Proteomes" id="UP001175271">
    <property type="component" value="Unassembled WGS sequence"/>
</dbReference>
<keyword evidence="13" id="KW-1185">Reference proteome</keyword>
<evidence type="ECO:0000256" key="6">
    <source>
        <dbReference type="ARBA" id="ARBA00025717"/>
    </source>
</evidence>
<evidence type="ECO:0000256" key="7">
    <source>
        <dbReference type="SAM" id="MobiDB-lite"/>
    </source>
</evidence>
<feature type="region of interest" description="Disordered" evidence="7">
    <location>
        <begin position="52"/>
        <end position="111"/>
    </location>
</feature>
<evidence type="ECO:0008006" key="14">
    <source>
        <dbReference type="Google" id="ProtNLM"/>
    </source>
</evidence>